<proteinExistence type="predicted"/>
<keyword evidence="5" id="KW-1185">Reference proteome</keyword>
<evidence type="ECO:0000313" key="4">
    <source>
        <dbReference type="EMBL" id="ANN18871.1"/>
    </source>
</evidence>
<feature type="region of interest" description="Disordered" evidence="2">
    <location>
        <begin position="93"/>
        <end position="117"/>
    </location>
</feature>
<feature type="coiled-coil region" evidence="1">
    <location>
        <begin position="26"/>
        <end position="64"/>
    </location>
</feature>
<name>A0A193C2W1_AMYOR</name>
<dbReference type="Proteomes" id="UP000093695">
    <property type="component" value="Chromosome"/>
</dbReference>
<dbReference type="RefSeq" id="WP_044849896.1">
    <property type="nucleotide sequence ID" value="NZ_CP016174.1"/>
</dbReference>
<dbReference type="AlphaFoldDB" id="A0A193C2W1"/>
<keyword evidence="3" id="KW-0812">Transmembrane</keyword>
<organism evidence="4 5">
    <name type="scientific">Amycolatopsis orientalis</name>
    <name type="common">Nocardia orientalis</name>
    <dbReference type="NCBI Taxonomy" id="31958"/>
    <lineage>
        <taxon>Bacteria</taxon>
        <taxon>Bacillati</taxon>
        <taxon>Actinomycetota</taxon>
        <taxon>Actinomycetes</taxon>
        <taxon>Pseudonocardiales</taxon>
        <taxon>Pseudonocardiaceae</taxon>
        <taxon>Amycolatopsis</taxon>
    </lineage>
</organism>
<protein>
    <submittedName>
        <fullName evidence="4">Uncharacterized protein</fullName>
    </submittedName>
</protein>
<evidence type="ECO:0000313" key="5">
    <source>
        <dbReference type="Proteomes" id="UP000093695"/>
    </source>
</evidence>
<dbReference type="KEGG" id="aori:SD37_26770"/>
<evidence type="ECO:0000256" key="1">
    <source>
        <dbReference type="SAM" id="Coils"/>
    </source>
</evidence>
<accession>A0A193C2W1</accession>
<keyword evidence="1" id="KW-0175">Coiled coil</keyword>
<reference evidence="4 5" key="1">
    <citation type="journal article" date="2015" name="Genome Announc.">
        <title>Draft Genome Sequence of Norvancomycin-Producing Strain Amycolatopsis orientalis CPCC200066.</title>
        <authorList>
            <person name="Lei X."/>
            <person name="Yuan F."/>
            <person name="Shi Y."/>
            <person name="Li X."/>
            <person name="Wang L."/>
            <person name="Hong B."/>
        </authorList>
    </citation>
    <scope>NUCLEOTIDE SEQUENCE [LARGE SCALE GENOMIC DNA]</scope>
    <source>
        <strain evidence="4 5">B-37</strain>
    </source>
</reference>
<keyword evidence="3" id="KW-1133">Transmembrane helix</keyword>
<sequence>MDGQTIVATIAASVSLVAMGITAWQAAEARKARKATEKQVATAEAALKAALDQAESAKESASAAWRAADSAETSAHATQRQADIADAALQDARAVRDEADGPEFELKPGTSSKPGKKAVAVTMTKGPQVRVTLTAVRPDSSVPHEEVSVAAENRVHTFVRNTTREFVIDCAQPGNPRLVYLRIELTCEEVRGRKRKWVRYESVSFPGPTRFRELGHR</sequence>
<feature type="transmembrane region" description="Helical" evidence="3">
    <location>
        <begin position="6"/>
        <end position="24"/>
    </location>
</feature>
<evidence type="ECO:0000256" key="2">
    <source>
        <dbReference type="SAM" id="MobiDB-lite"/>
    </source>
</evidence>
<gene>
    <name evidence="4" type="ORF">SD37_26770</name>
</gene>
<dbReference type="STRING" id="31958.SD37_26770"/>
<evidence type="ECO:0000256" key="3">
    <source>
        <dbReference type="SAM" id="Phobius"/>
    </source>
</evidence>
<dbReference type="EMBL" id="CP016174">
    <property type="protein sequence ID" value="ANN18871.1"/>
    <property type="molecule type" value="Genomic_DNA"/>
</dbReference>
<keyword evidence="3" id="KW-0472">Membrane</keyword>